<dbReference type="Pfam" id="PF14559">
    <property type="entry name" value="TPR_19"/>
    <property type="match status" value="1"/>
</dbReference>
<dbReference type="InterPro" id="IPR019734">
    <property type="entry name" value="TPR_rpt"/>
</dbReference>
<proteinExistence type="predicted"/>
<dbReference type="SMART" id="SM00028">
    <property type="entry name" value="TPR"/>
    <property type="match status" value="3"/>
</dbReference>
<dbReference type="Gene3D" id="1.25.40.10">
    <property type="entry name" value="Tetratricopeptide repeat domain"/>
    <property type="match status" value="1"/>
</dbReference>
<dbReference type="SUPFAM" id="SSF48452">
    <property type="entry name" value="TPR-like"/>
    <property type="match status" value="1"/>
</dbReference>
<accession>A0A382GL12</accession>
<name>A0A382GL12_9ZZZZ</name>
<sequence>MRRTPALAYLGRPARDRPSALPDSGFRPQLTDRMAFWKKLLGSTNRKPVDYYREGKELFDNKKFHEALTSFRLALKEAPGDALVLQEIAMCYTRIGMTEEAVKTYQHVLQKNPRAVGAHYGLAFLLLKDKRHEESIQHLEAFLSNPPDGEEAGFHIEHARSTLAQLRGQEYDAPTEPPA</sequence>
<dbReference type="AlphaFoldDB" id="A0A382GL12"/>
<organism evidence="1">
    <name type="scientific">marine metagenome</name>
    <dbReference type="NCBI Taxonomy" id="408172"/>
    <lineage>
        <taxon>unclassified sequences</taxon>
        <taxon>metagenomes</taxon>
        <taxon>ecological metagenomes</taxon>
    </lineage>
</organism>
<dbReference type="PROSITE" id="PS50005">
    <property type="entry name" value="TPR"/>
    <property type="match status" value="1"/>
</dbReference>
<gene>
    <name evidence="1" type="ORF">METZ01_LOCUS228692</name>
</gene>
<evidence type="ECO:0000313" key="1">
    <source>
        <dbReference type="EMBL" id="SVB75838.1"/>
    </source>
</evidence>
<dbReference type="EMBL" id="UINC01056152">
    <property type="protein sequence ID" value="SVB75838.1"/>
    <property type="molecule type" value="Genomic_DNA"/>
</dbReference>
<reference evidence="1" key="1">
    <citation type="submission" date="2018-05" db="EMBL/GenBank/DDBJ databases">
        <authorList>
            <person name="Lanie J.A."/>
            <person name="Ng W.-L."/>
            <person name="Kazmierczak K.M."/>
            <person name="Andrzejewski T.M."/>
            <person name="Davidsen T.M."/>
            <person name="Wayne K.J."/>
            <person name="Tettelin H."/>
            <person name="Glass J.I."/>
            <person name="Rusch D."/>
            <person name="Podicherti R."/>
            <person name="Tsui H.-C.T."/>
            <person name="Winkler M.E."/>
        </authorList>
    </citation>
    <scope>NUCLEOTIDE SEQUENCE</scope>
</reference>
<dbReference type="InterPro" id="IPR011990">
    <property type="entry name" value="TPR-like_helical_dom_sf"/>
</dbReference>
<protein>
    <submittedName>
        <fullName evidence="1">Uncharacterized protein</fullName>
    </submittedName>
</protein>